<protein>
    <submittedName>
        <fullName evidence="1">Pentatricopeptide repeat-containing protein</fullName>
    </submittedName>
</protein>
<accession>A0ACC0J5B0</accession>
<organism evidence="1 2">
    <name type="scientific">Camellia lanceoleosa</name>
    <dbReference type="NCBI Taxonomy" id="1840588"/>
    <lineage>
        <taxon>Eukaryota</taxon>
        <taxon>Viridiplantae</taxon>
        <taxon>Streptophyta</taxon>
        <taxon>Embryophyta</taxon>
        <taxon>Tracheophyta</taxon>
        <taxon>Spermatophyta</taxon>
        <taxon>Magnoliopsida</taxon>
        <taxon>eudicotyledons</taxon>
        <taxon>Gunneridae</taxon>
        <taxon>Pentapetalae</taxon>
        <taxon>asterids</taxon>
        <taxon>Ericales</taxon>
        <taxon>Theaceae</taxon>
        <taxon>Camellia</taxon>
    </lineage>
</organism>
<dbReference type="Proteomes" id="UP001060215">
    <property type="component" value="Chromosome 1"/>
</dbReference>
<reference evidence="1 2" key="1">
    <citation type="journal article" date="2022" name="Plant J.">
        <title>Chromosome-level genome of Camellia lanceoleosa provides a valuable resource for understanding genome evolution and self-incompatibility.</title>
        <authorList>
            <person name="Gong W."/>
            <person name="Xiao S."/>
            <person name="Wang L."/>
            <person name="Liao Z."/>
            <person name="Chang Y."/>
            <person name="Mo W."/>
            <person name="Hu G."/>
            <person name="Li W."/>
            <person name="Zhao G."/>
            <person name="Zhu H."/>
            <person name="Hu X."/>
            <person name="Ji K."/>
            <person name="Xiang X."/>
            <person name="Song Q."/>
            <person name="Yuan D."/>
            <person name="Jin S."/>
            <person name="Zhang L."/>
        </authorList>
    </citation>
    <scope>NUCLEOTIDE SEQUENCE [LARGE SCALE GENOMIC DNA]</scope>
    <source>
        <strain evidence="1">SQ_2022a</strain>
    </source>
</reference>
<keyword evidence="2" id="KW-1185">Reference proteome</keyword>
<evidence type="ECO:0000313" key="2">
    <source>
        <dbReference type="Proteomes" id="UP001060215"/>
    </source>
</evidence>
<comment type="caution">
    <text evidence="1">The sequence shown here is derived from an EMBL/GenBank/DDBJ whole genome shotgun (WGS) entry which is preliminary data.</text>
</comment>
<proteinExistence type="predicted"/>
<gene>
    <name evidence="1" type="ORF">LOK49_LG01G00019</name>
</gene>
<name>A0ACC0J5B0_9ERIC</name>
<sequence>MKTKATAIDWHQPTSSRDNVDKLVEKDEIREVDFEQLESVLSLLQSTSSSTSASVDGSLESSLDAMDLTLNQEFVIRVLETLLVPGDNLIAFFKWASKKPEFSENGVLNEEILNELICFFSKLGKGKAGFEVFNMFGEFGCVADAETYYFTIEALSWTIDLIFLIRSSGVSHKRPAASNRRRARQTEPEPVEVNVPVEEDDHVDANNDYVDDDIVVKDDDVDNDIGVGADLIEDDIGVDDNNTEPVPGAPEDPSLLISFRNHVVSAVWKKKTLREQLDMLRANEVLQIGPCVPDAVLPTPLTDAFPLALASQGIVGCV</sequence>
<evidence type="ECO:0000313" key="1">
    <source>
        <dbReference type="EMBL" id="KAI8032779.1"/>
    </source>
</evidence>
<dbReference type="EMBL" id="CM045758">
    <property type="protein sequence ID" value="KAI8032779.1"/>
    <property type="molecule type" value="Genomic_DNA"/>
</dbReference>